<organism evidence="8 9">
    <name type="scientific">Mucor velutinosus</name>
    <dbReference type="NCBI Taxonomy" id="708070"/>
    <lineage>
        <taxon>Eukaryota</taxon>
        <taxon>Fungi</taxon>
        <taxon>Fungi incertae sedis</taxon>
        <taxon>Mucoromycota</taxon>
        <taxon>Mucoromycotina</taxon>
        <taxon>Mucoromycetes</taxon>
        <taxon>Mucorales</taxon>
        <taxon>Mucorineae</taxon>
        <taxon>Mucoraceae</taxon>
        <taxon>Mucor</taxon>
    </lineage>
</organism>
<dbReference type="InterPro" id="IPR011990">
    <property type="entry name" value="TPR-like_helical_dom_sf"/>
</dbReference>
<name>A0AAN7D6A1_9FUNG</name>
<dbReference type="AlphaFoldDB" id="A0AAN7D6A1"/>
<dbReference type="RefSeq" id="XP_064677905.1">
    <property type="nucleotide sequence ID" value="XM_064831625.1"/>
</dbReference>
<dbReference type="Pfam" id="PF13877">
    <property type="entry name" value="RPAP3_C"/>
    <property type="match status" value="1"/>
</dbReference>
<feature type="region of interest" description="Disordered" evidence="6">
    <location>
        <begin position="190"/>
        <end position="285"/>
    </location>
</feature>
<comment type="caution">
    <text evidence="8">The sequence shown here is derived from an EMBL/GenBank/DDBJ whole genome shotgun (WGS) entry which is preliminary data.</text>
</comment>
<dbReference type="Pfam" id="PF13181">
    <property type="entry name" value="TPR_8"/>
    <property type="match status" value="1"/>
</dbReference>
<comment type="similarity">
    <text evidence="3">Belongs to the RPAP3 family.</text>
</comment>
<keyword evidence="1" id="KW-0677">Repeat</keyword>
<dbReference type="SMART" id="SM00028">
    <property type="entry name" value="TPR"/>
    <property type="match status" value="3"/>
</dbReference>
<dbReference type="InterPro" id="IPR025986">
    <property type="entry name" value="RPAP3-like_C"/>
</dbReference>
<feature type="repeat" description="TPR" evidence="5">
    <location>
        <begin position="74"/>
        <end position="107"/>
    </location>
</feature>
<feature type="repeat" description="TPR" evidence="5">
    <location>
        <begin position="142"/>
        <end position="175"/>
    </location>
</feature>
<keyword evidence="9" id="KW-1185">Reference proteome</keyword>
<dbReference type="PROSITE" id="PS50005">
    <property type="entry name" value="TPR"/>
    <property type="match status" value="2"/>
</dbReference>
<feature type="compositionally biased region" description="Basic and acidic residues" evidence="6">
    <location>
        <begin position="190"/>
        <end position="206"/>
    </location>
</feature>
<evidence type="ECO:0000256" key="2">
    <source>
        <dbReference type="ARBA" id="ARBA00022803"/>
    </source>
</evidence>
<accession>A0AAN7D6A1</accession>
<dbReference type="InterPro" id="IPR019734">
    <property type="entry name" value="TPR_rpt"/>
</dbReference>
<feature type="domain" description="RNA-polymerase II-associated protein 3-like C-terminal" evidence="7">
    <location>
        <begin position="291"/>
        <end position="381"/>
    </location>
</feature>
<evidence type="ECO:0000313" key="9">
    <source>
        <dbReference type="Proteomes" id="UP001304243"/>
    </source>
</evidence>
<feature type="compositionally biased region" description="Polar residues" evidence="6">
    <location>
        <begin position="272"/>
        <end position="281"/>
    </location>
</feature>
<dbReference type="GO" id="GO:0101031">
    <property type="term" value="C:protein folding chaperone complex"/>
    <property type="evidence" value="ECO:0007669"/>
    <property type="project" value="TreeGrafter"/>
</dbReference>
<sequence length="415" mass="47428">MANEALWKDLLNWQTDIHKKDEALLRRKPVHDQALPPVRKSTEILVDNVKPAGIDKLSNTSKTSTTPQSRAGKAEAEKAKGNEYFGKKDYKNAILHYGKAIDLDPTVPVYFVNRAMAYLKTNSFLEAEKDCSRGLQLQPKNVKALWRRGIALRELGRMNEARKDFETGLTIEPSNKSLLDELNKLPAVKPVEKLKSRKPEPVEQKRRLPINVIDGAYTKSKMVEQPTSLKKEPASPTSTPNVKKADPSNKPTLTPEPVQKVDAPAKKAVTPPVQTTTSTKPPSVPLKFTCPRTNFEFERDWKTYKGRGDDVLYQYFQVIPPRDYPAIFKSSLESDQFEKMLDFVDARYTKEKTPTDVYNVLWGLSRVPRIDMLIMFLDKKHQQVIQRLFDLLKSWPDEIPQEVLAKLFKIYGIQH</sequence>
<evidence type="ECO:0000256" key="4">
    <source>
        <dbReference type="ARBA" id="ARBA00040133"/>
    </source>
</evidence>
<dbReference type="InterPro" id="IPR051966">
    <property type="entry name" value="RPAP3"/>
</dbReference>
<dbReference type="PANTHER" id="PTHR46423">
    <property type="entry name" value="RNA POLYMERASE II-ASSOCIATED PROTEIN 3"/>
    <property type="match status" value="1"/>
</dbReference>
<dbReference type="PANTHER" id="PTHR46423:SF1">
    <property type="entry name" value="RNA POLYMERASE II-ASSOCIATED PROTEIN 3"/>
    <property type="match status" value="1"/>
</dbReference>
<dbReference type="EMBL" id="JASEJX010000030">
    <property type="protein sequence ID" value="KAK4511239.1"/>
    <property type="molecule type" value="Genomic_DNA"/>
</dbReference>
<protein>
    <recommendedName>
        <fullName evidence="4">RNA polymerase II-associated protein 3</fullName>
    </recommendedName>
</protein>
<feature type="compositionally biased region" description="Polar residues" evidence="6">
    <location>
        <begin position="57"/>
        <end position="69"/>
    </location>
</feature>
<reference evidence="8 9" key="1">
    <citation type="submission" date="2022-11" db="EMBL/GenBank/DDBJ databases">
        <title>Mucor velutinosus strain NIH1002 WGS.</title>
        <authorList>
            <person name="Subramanian P."/>
            <person name="Mullikin J.C."/>
            <person name="Segre J.A."/>
            <person name="Zelazny A.M."/>
        </authorList>
    </citation>
    <scope>NUCLEOTIDE SEQUENCE [LARGE SCALE GENOMIC DNA]</scope>
    <source>
        <strain evidence="8 9">NIH1002</strain>
    </source>
</reference>
<evidence type="ECO:0000256" key="3">
    <source>
        <dbReference type="ARBA" id="ARBA00038275"/>
    </source>
</evidence>
<evidence type="ECO:0000256" key="6">
    <source>
        <dbReference type="SAM" id="MobiDB-lite"/>
    </source>
</evidence>
<keyword evidence="2 5" id="KW-0802">TPR repeat</keyword>
<feature type="region of interest" description="Disordered" evidence="6">
    <location>
        <begin position="55"/>
        <end position="75"/>
    </location>
</feature>
<evidence type="ECO:0000259" key="7">
    <source>
        <dbReference type="Pfam" id="PF13877"/>
    </source>
</evidence>
<evidence type="ECO:0000313" key="8">
    <source>
        <dbReference type="EMBL" id="KAK4511239.1"/>
    </source>
</evidence>
<evidence type="ECO:0000256" key="5">
    <source>
        <dbReference type="PROSITE-ProRule" id="PRU00339"/>
    </source>
</evidence>
<gene>
    <name evidence="8" type="ORF">ATC70_012453</name>
</gene>
<proteinExistence type="inferred from homology"/>
<dbReference type="GeneID" id="89956139"/>
<evidence type="ECO:0000256" key="1">
    <source>
        <dbReference type="ARBA" id="ARBA00022737"/>
    </source>
</evidence>
<dbReference type="Pfam" id="PF13414">
    <property type="entry name" value="TPR_11"/>
    <property type="match status" value="1"/>
</dbReference>
<dbReference type="SUPFAM" id="SSF48452">
    <property type="entry name" value="TPR-like"/>
    <property type="match status" value="1"/>
</dbReference>
<dbReference type="Gene3D" id="1.25.40.10">
    <property type="entry name" value="Tetratricopeptide repeat domain"/>
    <property type="match status" value="1"/>
</dbReference>
<dbReference type="Proteomes" id="UP001304243">
    <property type="component" value="Unassembled WGS sequence"/>
</dbReference>